<comment type="caution">
    <text evidence="5">The sequence shown here is derived from an EMBL/GenBank/DDBJ whole genome shotgun (WGS) entry which is preliminary data.</text>
</comment>
<evidence type="ECO:0000256" key="3">
    <source>
        <dbReference type="SAM" id="Coils"/>
    </source>
</evidence>
<dbReference type="PANTHER" id="PTHR35089">
    <property type="entry name" value="CHAPERONE PROTEIN SKP"/>
    <property type="match status" value="1"/>
</dbReference>
<feature type="signal peptide" evidence="4">
    <location>
        <begin position="1"/>
        <end position="25"/>
    </location>
</feature>
<evidence type="ECO:0000313" key="6">
    <source>
        <dbReference type="Proteomes" id="UP001652504"/>
    </source>
</evidence>
<feature type="coiled-coil region" evidence="3">
    <location>
        <begin position="74"/>
        <end position="101"/>
    </location>
</feature>
<organism evidence="5 6">
    <name type="scientific">Fluctibacter corallii</name>
    <dbReference type="NCBI Taxonomy" id="2984329"/>
    <lineage>
        <taxon>Bacteria</taxon>
        <taxon>Pseudomonadati</taxon>
        <taxon>Pseudomonadota</taxon>
        <taxon>Gammaproteobacteria</taxon>
        <taxon>Alteromonadales</taxon>
        <taxon>Alteromonadaceae</taxon>
        <taxon>Fluctibacter</taxon>
    </lineage>
</organism>
<reference evidence="5 6" key="1">
    <citation type="submission" date="2022-10" db="EMBL/GenBank/DDBJ databases">
        <title>Aestuariibacter sp. AA17 isolated from Montipora capitata coral fragment.</title>
        <authorList>
            <person name="Emsley S.A."/>
            <person name="Pfannmuller K.M."/>
            <person name="Loughran R.M."/>
            <person name="Shlafstein M."/>
            <person name="Papke E."/>
            <person name="Saw J.H."/>
            <person name="Ushijima B."/>
            <person name="Videau P."/>
        </authorList>
    </citation>
    <scope>NUCLEOTIDE SEQUENCE [LARGE SCALE GENOMIC DNA]</scope>
    <source>
        <strain evidence="5 6">AA17</strain>
    </source>
</reference>
<evidence type="ECO:0000256" key="4">
    <source>
        <dbReference type="SAM" id="SignalP"/>
    </source>
</evidence>
<dbReference type="InterPro" id="IPR024930">
    <property type="entry name" value="Skp_dom_sf"/>
</dbReference>
<keyword evidence="3" id="KW-0175">Coiled coil</keyword>
<dbReference type="Pfam" id="PF03938">
    <property type="entry name" value="OmpH"/>
    <property type="match status" value="1"/>
</dbReference>
<dbReference type="InterPro" id="IPR005632">
    <property type="entry name" value="Chaperone_Skp"/>
</dbReference>
<keyword evidence="6" id="KW-1185">Reference proteome</keyword>
<comment type="similarity">
    <text evidence="2">Belongs to the skp family.</text>
</comment>
<name>A0ABT3A8Q2_9ALTE</name>
<evidence type="ECO:0000313" key="5">
    <source>
        <dbReference type="EMBL" id="MCV2884998.1"/>
    </source>
</evidence>
<evidence type="ECO:0000256" key="2">
    <source>
        <dbReference type="PIRNR" id="PIRNR002094"/>
    </source>
</evidence>
<gene>
    <name evidence="5" type="ORF">OE749_09845</name>
</gene>
<dbReference type="EMBL" id="JAOWKX010000004">
    <property type="protein sequence ID" value="MCV2884998.1"/>
    <property type="molecule type" value="Genomic_DNA"/>
</dbReference>
<accession>A0ABT3A8Q2</accession>
<dbReference type="PIRSF" id="PIRSF002094">
    <property type="entry name" value="OMP26_Skp"/>
    <property type="match status" value="1"/>
</dbReference>
<keyword evidence="1 4" id="KW-0732">Signal</keyword>
<dbReference type="Proteomes" id="UP001652504">
    <property type="component" value="Unassembled WGS sequence"/>
</dbReference>
<evidence type="ECO:0000256" key="1">
    <source>
        <dbReference type="ARBA" id="ARBA00022729"/>
    </source>
</evidence>
<feature type="chain" id="PRO_5047136548" evidence="4">
    <location>
        <begin position="26"/>
        <end position="171"/>
    </location>
</feature>
<dbReference type="PANTHER" id="PTHR35089:SF1">
    <property type="entry name" value="CHAPERONE PROTEIN SKP"/>
    <property type="match status" value="1"/>
</dbReference>
<dbReference type="Gene3D" id="3.30.910.20">
    <property type="entry name" value="Skp domain"/>
    <property type="match status" value="1"/>
</dbReference>
<dbReference type="SUPFAM" id="SSF111384">
    <property type="entry name" value="OmpH-like"/>
    <property type="match status" value="1"/>
</dbReference>
<sequence>MKQFAKSLLATAALSGMLFTSAAMAEQKIGVVSVEQVFSQMPQAAGIQQMIQDEFKDRVEEVNRLQKDIEYQLNKRQREAATMNEQQIKDLEAKIMEMRKEYAEKAQPLQQDIQKRSNEERNKLLVLIRQSIDAIASEEKFDMVLQGQAAIYAKPEFDLSTKVLERVSKVK</sequence>
<dbReference type="SMART" id="SM00935">
    <property type="entry name" value="OmpH"/>
    <property type="match status" value="1"/>
</dbReference>
<dbReference type="RefSeq" id="WP_263712277.1">
    <property type="nucleotide sequence ID" value="NZ_JAOWKX010000004.1"/>
</dbReference>
<protein>
    <submittedName>
        <fullName evidence="5">OmpH family outer membrane protein</fullName>
    </submittedName>
</protein>
<proteinExistence type="inferred from homology"/>